<dbReference type="InterPro" id="IPR001509">
    <property type="entry name" value="Epimerase_deHydtase"/>
</dbReference>
<proteinExistence type="predicted"/>
<dbReference type="PANTHER" id="PTHR43103:SF6">
    <property type="entry name" value="PUTATIVE-RELATED"/>
    <property type="match status" value="1"/>
</dbReference>
<dbReference type="OrthoDB" id="4323953at2759"/>
<comment type="caution">
    <text evidence="2">The sequence shown here is derived from an EMBL/GenBank/DDBJ whole genome shotgun (WGS) entry which is preliminary data.</text>
</comment>
<protein>
    <recommendedName>
        <fullName evidence="1">NAD-dependent epimerase/dehydratase domain-containing protein</fullName>
    </recommendedName>
</protein>
<dbReference type="SUPFAM" id="SSF51735">
    <property type="entry name" value="NAD(P)-binding Rossmann-fold domains"/>
    <property type="match status" value="1"/>
</dbReference>
<dbReference type="PANTHER" id="PTHR43103">
    <property type="entry name" value="NUCLEOSIDE-DIPHOSPHATE-SUGAR EPIMERASE"/>
    <property type="match status" value="1"/>
</dbReference>
<sequence>MGKRIIFTGGSGKAGRHCIPYLLAQGHKVLNLDLRDFPNEEGQPKVYTLKTDLTDGGQVFNALSSHFDMDEYEIERPAGSPTVPADAVIHFAAYPCNMLVPDNECFQANVVSTYNVIEAACKLGIKKIIIASSETTYGVCFAQGDADFHSFPLEEDYDIDPADSYALSKVCGEKTARTFARRFGVDIYALRIGNVIDPLQYSHDFPDFVKKLETRKRNAWSYIDARDLGQICHLCVEKDGLGFQVFNATNDTITTTIPTAEVLRKFCPNVPLTRPMDGIKIEIEDCTDVKQAYYLVKKRYAVRHEHYTNRVRQVKANLKTVKYDMTDDMLATALLHGLPPSYRAFKEKYDWIRSKPDDPPDLDYLYERLHIEEDQQLQMKEESPNTPRLSMEIEPSRVISLENPRGVIITIRRAEDDCSDPCIFRWNFLHDGWGPSGFMLFQHTSDGLKKVEGKHQSPPPQTFKLTGYEVETEELLPGQTLRRNIGHPYPFWDHLVAGERYELFWPGAEYALWAWGTLREHWNQEIGVNLGLPRVIIPGGACCSLTCVEEEDLSDSQPDDPRVEKSDRIPGTPCIIKITYEGLTNEDCEAVHANAKPIIIHDYPFSHDNFRLQRRCHDYDPLKDSDEDPPQWKSYFDDERNEGWMIVDEPDVEVNVTDSMFFRSLQPGESFIRGVSLGFVDLHPDTVVGDTYRYQYWGGCIDWWTWGDREEHAKTVVKLPCWLNDHVVDPADNDGRPVIMVPSSNFVEFTVVD</sequence>
<evidence type="ECO:0000313" key="2">
    <source>
        <dbReference type="EMBL" id="RLL97672.1"/>
    </source>
</evidence>
<dbReference type="Proteomes" id="UP000215289">
    <property type="component" value="Unassembled WGS sequence"/>
</dbReference>
<dbReference type="Gene3D" id="3.40.50.720">
    <property type="entry name" value="NAD(P)-binding Rossmann-like Domain"/>
    <property type="match status" value="1"/>
</dbReference>
<accession>A0A421D6C5</accession>
<feature type="domain" description="NAD-dependent epimerase/dehydratase" evidence="1">
    <location>
        <begin position="6"/>
        <end position="239"/>
    </location>
</feature>
<evidence type="ECO:0000259" key="1">
    <source>
        <dbReference type="Pfam" id="PF01370"/>
    </source>
</evidence>
<dbReference type="EMBL" id="NIDN02000071">
    <property type="protein sequence ID" value="RLL97672.1"/>
    <property type="molecule type" value="Genomic_DNA"/>
</dbReference>
<keyword evidence="3" id="KW-1185">Reference proteome</keyword>
<dbReference type="CDD" id="cd08946">
    <property type="entry name" value="SDR_e"/>
    <property type="match status" value="1"/>
</dbReference>
<dbReference type="STRING" id="1245748.A0A421D6C5"/>
<evidence type="ECO:0000313" key="3">
    <source>
        <dbReference type="Proteomes" id="UP000215289"/>
    </source>
</evidence>
<gene>
    <name evidence="2" type="ORF">CFD26_106560</name>
</gene>
<dbReference type="Pfam" id="PF14223">
    <property type="entry name" value="Retrotran_gag_2"/>
    <property type="match status" value="1"/>
</dbReference>
<dbReference type="InterPro" id="IPR036291">
    <property type="entry name" value="NAD(P)-bd_dom_sf"/>
</dbReference>
<dbReference type="Pfam" id="PF01370">
    <property type="entry name" value="Epimerase"/>
    <property type="match status" value="1"/>
</dbReference>
<dbReference type="AlphaFoldDB" id="A0A421D6C5"/>
<organism evidence="2 3">
    <name type="scientific">Aspergillus turcosus</name>
    <dbReference type="NCBI Taxonomy" id="1245748"/>
    <lineage>
        <taxon>Eukaryota</taxon>
        <taxon>Fungi</taxon>
        <taxon>Dikarya</taxon>
        <taxon>Ascomycota</taxon>
        <taxon>Pezizomycotina</taxon>
        <taxon>Eurotiomycetes</taxon>
        <taxon>Eurotiomycetidae</taxon>
        <taxon>Eurotiales</taxon>
        <taxon>Aspergillaceae</taxon>
        <taxon>Aspergillus</taxon>
        <taxon>Aspergillus subgen. Fumigati</taxon>
    </lineage>
</organism>
<reference evidence="2 3" key="1">
    <citation type="submission" date="2018-08" db="EMBL/GenBank/DDBJ databases">
        <title>Draft genome sequences of two Aspergillus turcosus clinical strains isolated from bronchoalveolar lavage fluid: one azole-susceptible and the other azole-resistant.</title>
        <authorList>
            <person name="Parent-Michaud M."/>
            <person name="Dufresne P.J."/>
            <person name="Fournier E."/>
            <person name="Martineau C."/>
            <person name="Moreira S."/>
            <person name="Perkins V."/>
            <person name="De Repentigny L."/>
            <person name="Dufresne S.F."/>
        </authorList>
    </citation>
    <scope>NUCLEOTIDE SEQUENCE [LARGE SCALE GENOMIC DNA]</scope>
    <source>
        <strain evidence="2">HMR AF 1038</strain>
    </source>
</reference>
<name>A0A421D6C5_9EURO</name>